<name>A0A3B6UC00_WHEAT</name>
<keyword evidence="4" id="KW-1185">Reference proteome</keyword>
<dbReference type="EnsemblPlants" id="TraesCSU02G162200.1">
    <property type="protein sequence ID" value="TraesCSU02G162200.1.cds1"/>
    <property type="gene ID" value="TraesCSU02G162200"/>
</dbReference>
<feature type="chain" id="PRO_5043181733" evidence="2">
    <location>
        <begin position="33"/>
        <end position="131"/>
    </location>
</feature>
<feature type="region of interest" description="Disordered" evidence="1">
    <location>
        <begin position="109"/>
        <end position="131"/>
    </location>
</feature>
<proteinExistence type="predicted"/>
<sequence length="131" mass="13906">MGMGSKMKRSSSSLVVSCVLLGLALLLVGAAATRNSPSSSCKAQCSGREDYKPCHVVCLWGLRLGEPPNCHLRCRHAKSYDACFEQCKKEQEAIGGRVALLVAAAEGQKQGQEERAKGAAGLLAMPTERAE</sequence>
<reference evidence="3" key="1">
    <citation type="submission" date="2018-08" db="EMBL/GenBank/DDBJ databases">
        <authorList>
            <person name="Rossello M."/>
        </authorList>
    </citation>
    <scope>NUCLEOTIDE SEQUENCE [LARGE SCALE GENOMIC DNA]</scope>
    <source>
        <strain evidence="3">cv. Chinese Spring</strain>
    </source>
</reference>
<evidence type="ECO:0000313" key="3">
    <source>
        <dbReference type="EnsemblPlants" id="TraesCSU02G162200.1.cds1"/>
    </source>
</evidence>
<dbReference type="Proteomes" id="UP000019116">
    <property type="component" value="Chromosome Un"/>
</dbReference>
<evidence type="ECO:0000256" key="1">
    <source>
        <dbReference type="SAM" id="MobiDB-lite"/>
    </source>
</evidence>
<evidence type="ECO:0000313" key="4">
    <source>
        <dbReference type="Proteomes" id="UP000019116"/>
    </source>
</evidence>
<feature type="signal peptide" evidence="2">
    <location>
        <begin position="1"/>
        <end position="32"/>
    </location>
</feature>
<organism evidence="3">
    <name type="scientific">Triticum aestivum</name>
    <name type="common">Wheat</name>
    <dbReference type="NCBI Taxonomy" id="4565"/>
    <lineage>
        <taxon>Eukaryota</taxon>
        <taxon>Viridiplantae</taxon>
        <taxon>Streptophyta</taxon>
        <taxon>Embryophyta</taxon>
        <taxon>Tracheophyta</taxon>
        <taxon>Spermatophyta</taxon>
        <taxon>Magnoliopsida</taxon>
        <taxon>Liliopsida</taxon>
        <taxon>Poales</taxon>
        <taxon>Poaceae</taxon>
        <taxon>BOP clade</taxon>
        <taxon>Pooideae</taxon>
        <taxon>Triticodae</taxon>
        <taxon>Triticeae</taxon>
        <taxon>Triticinae</taxon>
        <taxon>Triticum</taxon>
    </lineage>
</organism>
<accession>A0A3B6UC00</accession>
<protein>
    <submittedName>
        <fullName evidence="3">Uncharacterized protein</fullName>
    </submittedName>
</protein>
<dbReference type="Gramene" id="TraesCSU02G162200.1">
    <property type="protein sequence ID" value="TraesCSU02G162200.1.cds1"/>
    <property type="gene ID" value="TraesCSU02G162200"/>
</dbReference>
<reference evidence="3" key="2">
    <citation type="submission" date="2018-10" db="UniProtKB">
        <authorList>
            <consortium name="EnsemblPlants"/>
        </authorList>
    </citation>
    <scope>IDENTIFICATION</scope>
</reference>
<keyword evidence="2" id="KW-0732">Signal</keyword>
<dbReference type="Gramene" id="TraesCSU03G0191300.1">
    <property type="protein sequence ID" value="TraesCSU03G0191300.1.CDS1"/>
    <property type="gene ID" value="TraesCSU03G0191300"/>
</dbReference>
<evidence type="ECO:0000256" key="2">
    <source>
        <dbReference type="SAM" id="SignalP"/>
    </source>
</evidence>
<dbReference type="AlphaFoldDB" id="A0A3B6UC00"/>